<dbReference type="GO" id="GO:0006355">
    <property type="term" value="P:regulation of DNA-templated transcription"/>
    <property type="evidence" value="ECO:0007669"/>
    <property type="project" value="InterPro"/>
</dbReference>
<feature type="region of interest" description="Disordered" evidence="6">
    <location>
        <begin position="165"/>
        <end position="229"/>
    </location>
</feature>
<evidence type="ECO:0000259" key="8">
    <source>
        <dbReference type="PROSITE" id="PS51005"/>
    </source>
</evidence>
<feature type="transmembrane region" description="Helical" evidence="7">
    <location>
        <begin position="721"/>
        <end position="742"/>
    </location>
</feature>
<keyword evidence="3" id="KW-0238">DNA-binding</keyword>
<evidence type="ECO:0000313" key="10">
    <source>
        <dbReference type="Proteomes" id="UP000729402"/>
    </source>
</evidence>
<dbReference type="Proteomes" id="UP000729402">
    <property type="component" value="Unassembled WGS sequence"/>
</dbReference>
<organism evidence="9 10">
    <name type="scientific">Zizania palustris</name>
    <name type="common">Northern wild rice</name>
    <dbReference type="NCBI Taxonomy" id="103762"/>
    <lineage>
        <taxon>Eukaryota</taxon>
        <taxon>Viridiplantae</taxon>
        <taxon>Streptophyta</taxon>
        <taxon>Embryophyta</taxon>
        <taxon>Tracheophyta</taxon>
        <taxon>Spermatophyta</taxon>
        <taxon>Magnoliopsida</taxon>
        <taxon>Liliopsida</taxon>
        <taxon>Poales</taxon>
        <taxon>Poaceae</taxon>
        <taxon>BOP clade</taxon>
        <taxon>Oryzoideae</taxon>
        <taxon>Oryzeae</taxon>
        <taxon>Zizaniinae</taxon>
        <taxon>Zizania</taxon>
    </lineage>
</organism>
<sequence length="743" mass="82358">MTVMELKALPLGFRFHPTDEELIRHYLKGKITGTIRAEAEVIPEIDVCKCEPWDLPDKSLICSDDPEWFFFAPKDRKYPNGSRSNRATEAGYWKATGKDRVIRSKGDKKQQHMIGMKKTLVFHRGRAPKGERTGWIMHEYRTTEPEFESGEQGGYVLYRLFRKQEEKSERPSPDEMDRSGYSPTPSRSTPNNMVPNEDTDTPLNKESPESSLHENPIDLPGPTIESQPAPITRWLADRTDNMAKNDANISHMPLHGLVDEGAKASLSVGALVHLIDSQRNIHDTDELAPVSAPVLPHEENALFGNFWHGVIGNFDGCMNPPDLDEHSSTTPKVQYDSHTGILPAEFENIVMTQGEFIDDQNWLENFNLLPDEINPQLNVYENASLLPYDSTDQDVLSIDSGGDSLQDLFNIMDDSNVKNDGWINEAALLGTGFSSTHCQSQPNVHPNYIFSHQGNAQRRLRLQESLLANIELDDESMPRDECEDEESGIVTSKYANEAIEESSSEKDMPCDGDEAESTGITIQRRRHAPAASYVGDAESTGITIQSRHHAPTANYGGDAESMGITIQRCHHAPTASYGDDAESTGITIQSRSHTSTASTNSSFTEQGAAVRWLRLQVDLNPEPCSSIDGSSSCILEESESKHNMVKTEIEEHACTNLAEGVDLSGICHDDERKDIPEHDAKPVVRLRKTAEGSGKEKKQVVGLDSHVMTASSGKRGGSPPYSIWLVLLVVLLLVISVGIYGWV</sequence>
<dbReference type="AlphaFoldDB" id="A0A8J5UWK7"/>
<reference evidence="9" key="2">
    <citation type="submission" date="2021-02" db="EMBL/GenBank/DDBJ databases">
        <authorList>
            <person name="Kimball J.A."/>
            <person name="Haas M.W."/>
            <person name="Macchietto M."/>
            <person name="Kono T."/>
            <person name="Duquette J."/>
            <person name="Shao M."/>
        </authorList>
    </citation>
    <scope>NUCLEOTIDE SEQUENCE</scope>
    <source>
        <tissue evidence="9">Fresh leaf tissue</tissue>
    </source>
</reference>
<dbReference type="PANTHER" id="PTHR31744">
    <property type="entry name" value="PROTEIN CUP-SHAPED COTYLEDON 2-RELATED"/>
    <property type="match status" value="1"/>
</dbReference>
<dbReference type="PROSITE" id="PS51005">
    <property type="entry name" value="NAC"/>
    <property type="match status" value="1"/>
</dbReference>
<dbReference type="GO" id="GO:0005634">
    <property type="term" value="C:nucleus"/>
    <property type="evidence" value="ECO:0007669"/>
    <property type="project" value="UniProtKB-SubCell"/>
</dbReference>
<keyword evidence="7" id="KW-1133">Transmembrane helix</keyword>
<name>A0A8J5UWK7_ZIZPA</name>
<protein>
    <recommendedName>
        <fullName evidence="8">NAC domain-containing protein</fullName>
    </recommendedName>
</protein>
<dbReference type="EMBL" id="JAAALK010000290">
    <property type="protein sequence ID" value="KAG8046547.1"/>
    <property type="molecule type" value="Genomic_DNA"/>
</dbReference>
<evidence type="ECO:0000256" key="4">
    <source>
        <dbReference type="ARBA" id="ARBA00023163"/>
    </source>
</evidence>
<evidence type="ECO:0000256" key="7">
    <source>
        <dbReference type="SAM" id="Phobius"/>
    </source>
</evidence>
<feature type="compositionally biased region" description="Basic and acidic residues" evidence="6">
    <location>
        <begin position="165"/>
        <end position="178"/>
    </location>
</feature>
<comment type="subcellular location">
    <subcellularLocation>
        <location evidence="1">Nucleus</location>
    </subcellularLocation>
</comment>
<dbReference type="InterPro" id="IPR003441">
    <property type="entry name" value="NAC-dom"/>
</dbReference>
<proteinExistence type="predicted"/>
<dbReference type="GO" id="GO:0003677">
    <property type="term" value="F:DNA binding"/>
    <property type="evidence" value="ECO:0007669"/>
    <property type="project" value="UniProtKB-KW"/>
</dbReference>
<keyword evidence="2" id="KW-0805">Transcription regulation</keyword>
<accession>A0A8J5UWK7</accession>
<feature type="compositionally biased region" description="Basic and acidic residues" evidence="6">
    <location>
        <begin position="206"/>
        <end position="216"/>
    </location>
</feature>
<dbReference type="PANTHER" id="PTHR31744:SF216">
    <property type="entry name" value="NAC TRANSCRIPTION FACTOR"/>
    <property type="match status" value="1"/>
</dbReference>
<dbReference type="OrthoDB" id="737278at2759"/>
<keyword evidence="5" id="KW-0539">Nucleus</keyword>
<feature type="compositionally biased region" description="Polar residues" evidence="6">
    <location>
        <begin position="181"/>
        <end position="194"/>
    </location>
</feature>
<keyword evidence="10" id="KW-1185">Reference proteome</keyword>
<dbReference type="Pfam" id="PF02365">
    <property type="entry name" value="NAM"/>
    <property type="match status" value="1"/>
</dbReference>
<dbReference type="FunFam" id="2.170.150.80:FF:000002">
    <property type="entry name" value="Nac domain-containing protein 86"/>
    <property type="match status" value="1"/>
</dbReference>
<feature type="domain" description="NAC" evidence="8">
    <location>
        <begin position="9"/>
        <end position="163"/>
    </location>
</feature>
<keyword evidence="4" id="KW-0804">Transcription</keyword>
<evidence type="ECO:0000313" key="9">
    <source>
        <dbReference type="EMBL" id="KAG8046547.1"/>
    </source>
</evidence>
<keyword evidence="7" id="KW-0472">Membrane</keyword>
<evidence type="ECO:0000256" key="6">
    <source>
        <dbReference type="SAM" id="MobiDB-lite"/>
    </source>
</evidence>
<evidence type="ECO:0000256" key="3">
    <source>
        <dbReference type="ARBA" id="ARBA00023125"/>
    </source>
</evidence>
<keyword evidence="7" id="KW-0812">Transmembrane</keyword>
<comment type="caution">
    <text evidence="9">The sequence shown here is derived from an EMBL/GenBank/DDBJ whole genome shotgun (WGS) entry which is preliminary data.</text>
</comment>
<reference evidence="9" key="1">
    <citation type="journal article" date="2021" name="bioRxiv">
        <title>Whole Genome Assembly and Annotation of Northern Wild Rice, Zizania palustris L., Supports a Whole Genome Duplication in the Zizania Genus.</title>
        <authorList>
            <person name="Haas M."/>
            <person name="Kono T."/>
            <person name="Macchietto M."/>
            <person name="Millas R."/>
            <person name="McGilp L."/>
            <person name="Shao M."/>
            <person name="Duquette J."/>
            <person name="Hirsch C.N."/>
            <person name="Kimball J."/>
        </authorList>
    </citation>
    <scope>NUCLEOTIDE SEQUENCE</scope>
    <source>
        <tissue evidence="9">Fresh leaf tissue</tissue>
    </source>
</reference>
<gene>
    <name evidence="9" type="ORF">GUJ93_ZPchr0008g13824</name>
</gene>
<evidence type="ECO:0000256" key="2">
    <source>
        <dbReference type="ARBA" id="ARBA00023015"/>
    </source>
</evidence>
<evidence type="ECO:0000256" key="1">
    <source>
        <dbReference type="ARBA" id="ARBA00004123"/>
    </source>
</evidence>
<evidence type="ECO:0000256" key="5">
    <source>
        <dbReference type="ARBA" id="ARBA00023242"/>
    </source>
</evidence>